<dbReference type="SUPFAM" id="SSF56784">
    <property type="entry name" value="HAD-like"/>
    <property type="match status" value="1"/>
</dbReference>
<dbReference type="OrthoDB" id="9787572at2"/>
<dbReference type="InterPro" id="IPR041492">
    <property type="entry name" value="HAD_2"/>
</dbReference>
<name>A0A4D7CV48_9ENTE</name>
<dbReference type="CDD" id="cd16416">
    <property type="entry name" value="HAD_BsYqeG-like"/>
    <property type="match status" value="1"/>
</dbReference>
<evidence type="ECO:0000313" key="3">
    <source>
        <dbReference type="Proteomes" id="UP000298615"/>
    </source>
</evidence>
<dbReference type="InterPro" id="IPR036412">
    <property type="entry name" value="HAD-like_sf"/>
</dbReference>
<dbReference type="PANTHER" id="PTHR43316">
    <property type="entry name" value="HYDROLASE, HALOACID DELAHOGENASE-RELATED"/>
    <property type="match status" value="1"/>
</dbReference>
<dbReference type="AlphaFoldDB" id="A0A4D7CV48"/>
<proteinExistence type="predicted"/>
<reference evidence="2 3" key="1">
    <citation type="submission" date="2019-04" db="EMBL/GenBank/DDBJ databases">
        <title>Vagococcus sp. nov., isolated from faeces of yaks (Bos grunniens).</title>
        <authorList>
            <person name="Ge Y."/>
        </authorList>
    </citation>
    <scope>NUCLEOTIDE SEQUENCE [LARGE SCALE GENOMIC DNA]</scope>
    <source>
        <strain evidence="2 3">MN-17</strain>
    </source>
</reference>
<dbReference type="InterPro" id="IPR023214">
    <property type="entry name" value="HAD_sf"/>
</dbReference>
<dbReference type="NCBIfam" id="TIGR01668">
    <property type="entry name" value="YqeG_hyp_ppase"/>
    <property type="match status" value="1"/>
</dbReference>
<dbReference type="EMBL" id="CP039712">
    <property type="protein sequence ID" value="QCI85976.1"/>
    <property type="molecule type" value="Genomic_DNA"/>
</dbReference>
<dbReference type="InterPro" id="IPR006549">
    <property type="entry name" value="HAD-SF_hydro_IIIA"/>
</dbReference>
<dbReference type="RefSeq" id="WP_136952814.1">
    <property type="nucleotide sequence ID" value="NZ_CP039712.1"/>
</dbReference>
<dbReference type="Pfam" id="PF13419">
    <property type="entry name" value="HAD_2"/>
    <property type="match status" value="1"/>
</dbReference>
<gene>
    <name evidence="2" type="ORF">FA707_02920</name>
</gene>
<dbReference type="InterPro" id="IPR051540">
    <property type="entry name" value="S-2-haloacid_dehalogenase"/>
</dbReference>
<keyword evidence="3" id="KW-1185">Reference proteome</keyword>
<dbReference type="Proteomes" id="UP000298615">
    <property type="component" value="Chromosome"/>
</dbReference>
<keyword evidence="1" id="KW-0378">Hydrolase</keyword>
<organism evidence="2 3">
    <name type="scientific">Vagococcus zengguangii</name>
    <dbReference type="NCBI Taxonomy" id="2571750"/>
    <lineage>
        <taxon>Bacteria</taxon>
        <taxon>Bacillati</taxon>
        <taxon>Bacillota</taxon>
        <taxon>Bacilli</taxon>
        <taxon>Lactobacillales</taxon>
        <taxon>Enterococcaceae</taxon>
        <taxon>Vagococcus</taxon>
    </lineage>
</organism>
<evidence type="ECO:0000256" key="1">
    <source>
        <dbReference type="ARBA" id="ARBA00022801"/>
    </source>
</evidence>
<dbReference type="KEGG" id="vao:FA707_02920"/>
<sequence length="175" mass="19821">MFQKHKPTWMLEAIYQLTPEQLAKHNIKGILTDLDNTLIAWNNPEGTTELHQWMSQMNEAGIKVMVVSNNNPERVRKAVEPIGLEFVAKAMKPFSKGIREGVEKLGLKPEEVVMVGDQVMTDVRASNGAGVRSILVKPIVNTDSWKTQLNRAMEKVVMKSLTKQHQDMKWRSDLG</sequence>
<accession>A0A4D7CV48</accession>
<dbReference type="Gene3D" id="3.40.50.1000">
    <property type="entry name" value="HAD superfamily/HAD-like"/>
    <property type="match status" value="1"/>
</dbReference>
<evidence type="ECO:0000313" key="2">
    <source>
        <dbReference type="EMBL" id="QCI85976.1"/>
    </source>
</evidence>
<dbReference type="InterPro" id="IPR010021">
    <property type="entry name" value="PGPP1/Gep4"/>
</dbReference>
<dbReference type="NCBIfam" id="TIGR01662">
    <property type="entry name" value="HAD-SF-IIIA"/>
    <property type="match status" value="1"/>
</dbReference>
<dbReference type="GO" id="GO:0008962">
    <property type="term" value="F:phosphatidylglycerophosphatase activity"/>
    <property type="evidence" value="ECO:0007669"/>
    <property type="project" value="InterPro"/>
</dbReference>
<protein>
    <submittedName>
        <fullName evidence="2">YqeG family HAD IIIA-type phosphatase</fullName>
    </submittedName>
</protein>